<comment type="subunit">
    <text evidence="5 15">Homodimer.</text>
</comment>
<evidence type="ECO:0000256" key="6">
    <source>
        <dbReference type="ARBA" id="ARBA00013120"/>
    </source>
</evidence>
<accession>A0ABR9UZU4</accession>
<dbReference type="EC" id="1.2.1.11" evidence="6 15"/>
<evidence type="ECO:0000256" key="2">
    <source>
        <dbReference type="ARBA" id="ARBA00005076"/>
    </source>
</evidence>
<feature type="binding site" evidence="15">
    <location>
        <position position="101"/>
    </location>
    <ligand>
        <name>phosphate</name>
        <dbReference type="ChEBI" id="CHEBI:43474"/>
    </ligand>
</feature>
<feature type="binding site" evidence="15">
    <location>
        <position position="316"/>
    </location>
    <ligand>
        <name>NADP(+)</name>
        <dbReference type="ChEBI" id="CHEBI:58349"/>
    </ligand>
</feature>
<evidence type="ECO:0000256" key="3">
    <source>
        <dbReference type="ARBA" id="ARBA00005097"/>
    </source>
</evidence>
<comment type="pathway">
    <text evidence="1 15">Amino-acid biosynthesis; L-methionine biosynthesis via de novo pathway; L-homoserine from L-aspartate: step 2/3.</text>
</comment>
<dbReference type="HAMAP" id="MF_02121">
    <property type="entry name" value="ASADH"/>
    <property type="match status" value="1"/>
</dbReference>
<keyword evidence="7 15" id="KW-0028">Amino-acid biosynthesis</keyword>
<comment type="catalytic activity">
    <reaction evidence="14 15">
        <text>L-aspartate 4-semialdehyde + phosphate + NADP(+) = 4-phospho-L-aspartate + NADPH + H(+)</text>
        <dbReference type="Rhea" id="RHEA:24284"/>
        <dbReference type="ChEBI" id="CHEBI:15378"/>
        <dbReference type="ChEBI" id="CHEBI:43474"/>
        <dbReference type="ChEBI" id="CHEBI:57535"/>
        <dbReference type="ChEBI" id="CHEBI:57783"/>
        <dbReference type="ChEBI" id="CHEBI:58349"/>
        <dbReference type="ChEBI" id="CHEBI:537519"/>
        <dbReference type="EC" id="1.2.1.11"/>
    </reaction>
</comment>
<dbReference type="EMBL" id="JADEWC010000001">
    <property type="protein sequence ID" value="MBE9221132.1"/>
    <property type="molecule type" value="Genomic_DNA"/>
</dbReference>
<keyword evidence="10 15" id="KW-0220">Diaminopimelate biosynthesis</keyword>
<dbReference type="RefSeq" id="WP_193799332.1">
    <property type="nucleotide sequence ID" value="NZ_JADEWC010000001.1"/>
</dbReference>
<dbReference type="Pfam" id="PF02774">
    <property type="entry name" value="Semialdhyde_dhC"/>
    <property type="match status" value="1"/>
</dbReference>
<dbReference type="Pfam" id="PF01118">
    <property type="entry name" value="Semialdhyde_dh"/>
    <property type="match status" value="1"/>
</dbReference>
<sequence length="340" mass="37273">MSKNIRVAILGATGAVGTEIINLLIERNFPLSNLKLLASSRSAGKTISFKNQSLTIEEVTENSFDDVDIVLASAGGSTSKKWARAIVEAGAVMIDNSSAFRMDDNVPLVVPEINPQDAQNHQGIIANPNCTTILMGVAIYPLHKIQPIKRIIVSTYQSASGAGARAMEEVKNQAQAILNGETPNPEILPYPLAFNLFPHNSPILENHYCEEEMKMVNETRKIFGDNSIRISATCIRVPVLRAHSEAINLEFEQPFAVDEAKKLLNQAEGVTVVDDWANNYFPMPIDATGKDDVLVGRIRQDISSDNNIELWLCGDQIRKGAALNAVQIAELLIEKQWLGK</sequence>
<protein>
    <recommendedName>
        <fullName evidence="6 15">Aspartate-semialdehyde dehydrogenase</fullName>
        <shortName evidence="15">ASA dehydrogenase</shortName>
        <shortName evidence="15">ASADH</shortName>
        <ecNumber evidence="6 15">1.2.1.11</ecNumber>
    </recommendedName>
    <alternativeName>
        <fullName evidence="15">Aspartate-beta-semialdehyde dehydrogenase</fullName>
    </alternativeName>
</protein>
<feature type="domain" description="Semialdehyde dehydrogenase NAD-binding" evidence="16">
    <location>
        <begin position="6"/>
        <end position="121"/>
    </location>
</feature>
<dbReference type="NCBIfam" id="TIGR01296">
    <property type="entry name" value="asd_B"/>
    <property type="match status" value="1"/>
</dbReference>
<organism evidence="17 18">
    <name type="scientific">Cyanobacterium stanieri LEGE 03274</name>
    <dbReference type="NCBI Taxonomy" id="1828756"/>
    <lineage>
        <taxon>Bacteria</taxon>
        <taxon>Bacillati</taxon>
        <taxon>Cyanobacteriota</taxon>
        <taxon>Cyanophyceae</taxon>
        <taxon>Oscillatoriophycideae</taxon>
        <taxon>Chroococcales</taxon>
        <taxon>Geminocystaceae</taxon>
        <taxon>Cyanobacterium</taxon>
    </lineage>
</organism>
<feature type="binding site" evidence="15">
    <location>
        <begin position="13"/>
        <end position="16"/>
    </location>
    <ligand>
        <name>NADP(+)</name>
        <dbReference type="ChEBI" id="CHEBI:58349"/>
    </ligand>
</feature>
<proteinExistence type="inferred from homology"/>
<evidence type="ECO:0000256" key="5">
    <source>
        <dbReference type="ARBA" id="ARBA00011738"/>
    </source>
</evidence>
<evidence type="ECO:0000256" key="13">
    <source>
        <dbReference type="ARBA" id="ARBA00023167"/>
    </source>
</evidence>
<comment type="caution">
    <text evidence="15">Lacks conserved residue(s) required for the propagation of feature annotation.</text>
</comment>
<dbReference type="SUPFAM" id="SSF55347">
    <property type="entry name" value="Glyceraldehyde-3-phosphate dehydrogenase-like, C-terminal domain"/>
    <property type="match status" value="1"/>
</dbReference>
<comment type="similarity">
    <text evidence="4 15">Belongs to the aspartate-semialdehyde dehydrogenase family.</text>
</comment>
<evidence type="ECO:0000256" key="11">
    <source>
        <dbReference type="ARBA" id="ARBA00023002"/>
    </source>
</evidence>
<dbReference type="CDD" id="cd02316">
    <property type="entry name" value="VcASADH2_like_N"/>
    <property type="match status" value="1"/>
</dbReference>
<evidence type="ECO:0000256" key="14">
    <source>
        <dbReference type="ARBA" id="ARBA00047891"/>
    </source>
</evidence>
<evidence type="ECO:0000259" key="16">
    <source>
        <dbReference type="SMART" id="SM00859"/>
    </source>
</evidence>
<dbReference type="SMART" id="SM00859">
    <property type="entry name" value="Semialdhyde_dh"/>
    <property type="match status" value="1"/>
</dbReference>
<dbReference type="PANTHER" id="PTHR46278:SF2">
    <property type="entry name" value="ASPARTATE-SEMIALDEHYDE DEHYDROGENASE"/>
    <property type="match status" value="1"/>
</dbReference>
<dbReference type="InterPro" id="IPR012280">
    <property type="entry name" value="Semialdhyde_DH_dimer_dom"/>
</dbReference>
<dbReference type="Gene3D" id="3.30.360.10">
    <property type="entry name" value="Dihydrodipicolinate Reductase, domain 2"/>
    <property type="match status" value="1"/>
</dbReference>
<keyword evidence="8 15" id="KW-0791">Threonine biosynthesis</keyword>
<keyword evidence="12 15" id="KW-0457">Lysine biosynthesis</keyword>
<dbReference type="PIRSF" id="PIRSF000148">
    <property type="entry name" value="ASA_dh"/>
    <property type="match status" value="1"/>
</dbReference>
<evidence type="ECO:0000256" key="10">
    <source>
        <dbReference type="ARBA" id="ARBA00022915"/>
    </source>
</evidence>
<gene>
    <name evidence="15" type="primary">asd</name>
    <name evidence="17" type="ORF">IQ215_00330</name>
</gene>
<reference evidence="17 18" key="1">
    <citation type="submission" date="2020-10" db="EMBL/GenBank/DDBJ databases">
        <authorList>
            <person name="Castelo-Branco R."/>
            <person name="Eusebio N."/>
            <person name="Adriana R."/>
            <person name="Vieira A."/>
            <person name="Brugerolle De Fraissinette N."/>
            <person name="Rezende De Castro R."/>
            <person name="Schneider M.P."/>
            <person name="Vasconcelos V."/>
            <person name="Leao P.N."/>
        </authorList>
    </citation>
    <scope>NUCLEOTIDE SEQUENCE [LARGE SCALE GENOMIC DNA]</scope>
    <source>
        <strain evidence="17 18">LEGE 03274</strain>
    </source>
</reference>
<evidence type="ECO:0000256" key="1">
    <source>
        <dbReference type="ARBA" id="ARBA00005021"/>
    </source>
</evidence>
<dbReference type="GO" id="GO:0004073">
    <property type="term" value="F:aspartate-semialdehyde dehydrogenase activity"/>
    <property type="evidence" value="ECO:0007669"/>
    <property type="project" value="UniProtKB-EC"/>
</dbReference>
<evidence type="ECO:0000256" key="12">
    <source>
        <dbReference type="ARBA" id="ARBA00023154"/>
    </source>
</evidence>
<feature type="binding site" evidence="15">
    <location>
        <position position="210"/>
    </location>
    <ligand>
        <name>substrate</name>
    </ligand>
</feature>
<feature type="binding site" evidence="15">
    <location>
        <begin position="41"/>
        <end position="42"/>
    </location>
    <ligand>
        <name>NADP(+)</name>
        <dbReference type="ChEBI" id="CHEBI:58349"/>
    </ligand>
</feature>
<comment type="caution">
    <text evidence="17">The sequence shown here is derived from an EMBL/GenBank/DDBJ whole genome shotgun (WGS) entry which is preliminary data.</text>
</comment>
<feature type="binding site" evidence="15">
    <location>
        <position position="183"/>
    </location>
    <ligand>
        <name>NADP(+)</name>
        <dbReference type="ChEBI" id="CHEBI:58349"/>
    </ligand>
</feature>
<dbReference type="Gene3D" id="3.40.50.720">
    <property type="entry name" value="NAD(P)-binding Rossmann-like Domain"/>
    <property type="match status" value="1"/>
</dbReference>
<comment type="pathway">
    <text evidence="2 15">Amino-acid biosynthesis; L-lysine biosynthesis via DAP pathway; (S)-tetrahydrodipicolinate from L-aspartate: step 2/4.</text>
</comment>
<keyword evidence="11 15" id="KW-0560">Oxidoreductase</keyword>
<dbReference type="InterPro" id="IPR005986">
    <property type="entry name" value="Asp_semialdehyde_DH_beta"/>
</dbReference>
<keyword evidence="9 15" id="KW-0521">NADP</keyword>
<feature type="active site" description="Acyl-thioester intermediate" evidence="15">
    <location>
        <position position="130"/>
    </location>
</feature>
<dbReference type="CDD" id="cd18131">
    <property type="entry name" value="ASADH_C_bac_euk_like"/>
    <property type="match status" value="1"/>
</dbReference>
<dbReference type="Proteomes" id="UP000654604">
    <property type="component" value="Unassembled WGS sequence"/>
</dbReference>
<evidence type="ECO:0000256" key="4">
    <source>
        <dbReference type="ARBA" id="ARBA00010584"/>
    </source>
</evidence>
<evidence type="ECO:0000313" key="18">
    <source>
        <dbReference type="Proteomes" id="UP000654604"/>
    </source>
</evidence>
<dbReference type="InterPro" id="IPR036291">
    <property type="entry name" value="NAD(P)-bd_dom_sf"/>
</dbReference>
<comment type="pathway">
    <text evidence="3 15">Amino-acid biosynthesis; L-threonine biosynthesis; L-threonine from L-aspartate: step 2/5.</text>
</comment>
<feature type="binding site" evidence="15">
    <location>
        <begin position="160"/>
        <end position="161"/>
    </location>
    <ligand>
        <name>NADP(+)</name>
        <dbReference type="ChEBI" id="CHEBI:58349"/>
    </ligand>
</feature>
<evidence type="ECO:0000256" key="8">
    <source>
        <dbReference type="ARBA" id="ARBA00022697"/>
    </source>
</evidence>
<dbReference type="PANTHER" id="PTHR46278">
    <property type="entry name" value="DEHYDROGENASE, PUTATIVE-RELATED"/>
    <property type="match status" value="1"/>
</dbReference>
<keyword evidence="18" id="KW-1185">Reference proteome</keyword>
<feature type="binding site" evidence="15">
    <location>
        <position position="236"/>
    </location>
    <ligand>
        <name>substrate</name>
    </ligand>
</feature>
<dbReference type="NCBIfam" id="NF011456">
    <property type="entry name" value="PRK14874.1"/>
    <property type="match status" value="1"/>
</dbReference>
<dbReference type="InterPro" id="IPR012080">
    <property type="entry name" value="Asp_semialdehyde_DH"/>
</dbReference>
<dbReference type="SUPFAM" id="SSF51735">
    <property type="entry name" value="NAD(P)-binding Rossmann-fold domains"/>
    <property type="match status" value="1"/>
</dbReference>
<comment type="function">
    <text evidence="15">Catalyzes the NADPH-dependent formation of L-aspartate-semialdehyde (L-ASA) by the reductive dephosphorylation of L-aspartyl-4-phosphate.</text>
</comment>
<evidence type="ECO:0000313" key="17">
    <source>
        <dbReference type="EMBL" id="MBE9221132.1"/>
    </source>
</evidence>
<evidence type="ECO:0000256" key="15">
    <source>
        <dbReference type="HAMAP-Rule" id="MF_02121"/>
    </source>
</evidence>
<evidence type="ECO:0000256" key="7">
    <source>
        <dbReference type="ARBA" id="ARBA00022605"/>
    </source>
</evidence>
<feature type="active site" description="Proton acceptor" evidence="15">
    <location>
        <position position="243"/>
    </location>
</feature>
<evidence type="ECO:0000256" key="9">
    <source>
        <dbReference type="ARBA" id="ARBA00022857"/>
    </source>
</evidence>
<dbReference type="InterPro" id="IPR000534">
    <property type="entry name" value="Semialdehyde_DH_NAD-bd"/>
</dbReference>
<name>A0ABR9UZU4_9CHRO</name>
<keyword evidence="13 15" id="KW-0486">Methionine biosynthesis</keyword>
<feature type="binding site" evidence="15">
    <location>
        <position position="157"/>
    </location>
    <ligand>
        <name>substrate</name>
    </ligand>
</feature>